<dbReference type="Gene3D" id="3.10.310.50">
    <property type="match status" value="1"/>
</dbReference>
<feature type="signal peptide" evidence="2">
    <location>
        <begin position="1"/>
        <end position="29"/>
    </location>
</feature>
<dbReference type="PROSITE" id="PS51257">
    <property type="entry name" value="PROKAR_LIPOPROTEIN"/>
    <property type="match status" value="1"/>
</dbReference>
<keyword evidence="5" id="KW-1185">Reference proteome</keyword>
<protein>
    <recommendedName>
        <fullName evidence="3">TPM domain-containing protein</fullName>
    </recommendedName>
</protein>
<gene>
    <name evidence="4" type="ORF">GCM10022280_08480</name>
</gene>
<keyword evidence="2" id="KW-0732">Signal</keyword>
<proteinExistence type="predicted"/>
<sequence>MAKSASSASSFRTLTAVLLLALASCDGPATVTLPQSPPADGGQRVTLTSYISDDAGLLSASDRRHITARLREWEQKTNHQMVVATVTDTGGQEIAAFTRDWANARGVGRKGHDDGIVLLISPNQQVARLAVGKGLEARLATPPRRRSWMARSSPISPATSG</sequence>
<comment type="caution">
    <text evidence="4">The sequence shown here is derived from an EMBL/GenBank/DDBJ whole genome shotgun (WGS) entry which is preliminary data.</text>
</comment>
<evidence type="ECO:0000256" key="2">
    <source>
        <dbReference type="SAM" id="SignalP"/>
    </source>
</evidence>
<dbReference type="PANTHER" id="PTHR30373:SF2">
    <property type="entry name" value="UPF0603 PROTEIN YGCG"/>
    <property type="match status" value="1"/>
</dbReference>
<evidence type="ECO:0000313" key="4">
    <source>
        <dbReference type="EMBL" id="GAA4012763.1"/>
    </source>
</evidence>
<accession>A0ABP7SJW8</accession>
<evidence type="ECO:0000313" key="5">
    <source>
        <dbReference type="Proteomes" id="UP001500235"/>
    </source>
</evidence>
<reference evidence="5" key="1">
    <citation type="journal article" date="2019" name="Int. J. Syst. Evol. Microbiol.">
        <title>The Global Catalogue of Microorganisms (GCM) 10K type strain sequencing project: providing services to taxonomists for standard genome sequencing and annotation.</title>
        <authorList>
            <consortium name="The Broad Institute Genomics Platform"/>
            <consortium name="The Broad Institute Genome Sequencing Center for Infectious Disease"/>
            <person name="Wu L."/>
            <person name="Ma J."/>
        </authorList>
    </citation>
    <scope>NUCLEOTIDE SEQUENCE [LARGE SCALE GENOMIC DNA]</scope>
    <source>
        <strain evidence="5">JCM 17563</strain>
    </source>
</reference>
<organism evidence="4 5">
    <name type="scientific">Sphingomonas swuensis</name>
    <dbReference type="NCBI Taxonomy" id="977800"/>
    <lineage>
        <taxon>Bacteria</taxon>
        <taxon>Pseudomonadati</taxon>
        <taxon>Pseudomonadota</taxon>
        <taxon>Alphaproteobacteria</taxon>
        <taxon>Sphingomonadales</taxon>
        <taxon>Sphingomonadaceae</taxon>
        <taxon>Sphingomonas</taxon>
    </lineage>
</organism>
<dbReference type="EMBL" id="BAABBQ010000001">
    <property type="protein sequence ID" value="GAA4012763.1"/>
    <property type="molecule type" value="Genomic_DNA"/>
</dbReference>
<feature type="chain" id="PRO_5045549137" description="TPM domain-containing protein" evidence="2">
    <location>
        <begin position="30"/>
        <end position="161"/>
    </location>
</feature>
<feature type="region of interest" description="Disordered" evidence="1">
    <location>
        <begin position="142"/>
        <end position="161"/>
    </location>
</feature>
<evidence type="ECO:0000259" key="3">
    <source>
        <dbReference type="Pfam" id="PF04536"/>
    </source>
</evidence>
<dbReference type="PANTHER" id="PTHR30373">
    <property type="entry name" value="UPF0603 PROTEIN YGCG"/>
    <property type="match status" value="1"/>
</dbReference>
<dbReference type="InterPro" id="IPR007621">
    <property type="entry name" value="TPM_dom"/>
</dbReference>
<feature type="domain" description="TPM" evidence="3">
    <location>
        <begin position="51"/>
        <end position="139"/>
    </location>
</feature>
<dbReference type="Proteomes" id="UP001500235">
    <property type="component" value="Unassembled WGS sequence"/>
</dbReference>
<dbReference type="Pfam" id="PF04536">
    <property type="entry name" value="TPM_phosphatase"/>
    <property type="match status" value="1"/>
</dbReference>
<evidence type="ECO:0000256" key="1">
    <source>
        <dbReference type="SAM" id="MobiDB-lite"/>
    </source>
</evidence>
<name>A0ABP7SJW8_9SPHN</name>